<reference evidence="1 2" key="1">
    <citation type="submission" date="2020-05" db="EMBL/GenBank/DDBJ databases">
        <authorList>
            <person name="Kazantseva O."/>
            <person name="Skorynina A."/>
            <person name="Piligrimova E."/>
            <person name="Shadrin A."/>
        </authorList>
    </citation>
    <scope>NUCLEOTIDE SEQUENCE [LARGE SCALE GENOMIC DNA]</scope>
</reference>
<name>A0A7D7PAG3_9CAUD</name>
<dbReference type="Proteomes" id="UP000514444">
    <property type="component" value="Genome"/>
</dbReference>
<dbReference type="EMBL" id="MT514532">
    <property type="protein sequence ID" value="QMS41872.1"/>
    <property type="molecule type" value="Genomic_DNA"/>
</dbReference>
<evidence type="ECO:0000313" key="2">
    <source>
        <dbReference type="Proteomes" id="UP000514444"/>
    </source>
</evidence>
<gene>
    <name evidence="1" type="ORF">Bolokhovo_2</name>
</gene>
<organism evidence="1 2">
    <name type="scientific">Bacillus phage Bolokhovo</name>
    <dbReference type="NCBI Taxonomy" id="2743970"/>
    <lineage>
        <taxon>Viruses</taxon>
        <taxon>Duplodnaviria</taxon>
        <taxon>Heunggongvirae</taxon>
        <taxon>Uroviricota</taxon>
        <taxon>Caudoviricetes</taxon>
        <taxon>Ehrlichviridae</taxon>
        <taxon>Andromedavirus</taxon>
        <taxon>Andromedavirus bolokhovo</taxon>
        <taxon>Andromedavirus curly</taxon>
    </lineage>
</organism>
<keyword evidence="2" id="KW-1185">Reference proteome</keyword>
<evidence type="ECO:0000313" key="1">
    <source>
        <dbReference type="EMBL" id="QMS41872.1"/>
    </source>
</evidence>
<protein>
    <submittedName>
        <fullName evidence="1">Uncharacterized protein</fullName>
    </submittedName>
</protein>
<proteinExistence type="predicted"/>
<sequence length="109" mass="12653">MVYRIVYTLIGFSLRVHPVSNTLPLIFFKLVLLYRKFSGRFPLKYNTRGQLSQQNKRAASGEASSICPLYMVKLNFVNHNVKNHIIVNKHQIRTINHNRNGIIKVILMS</sequence>
<accession>A0A7D7PAG3</accession>